<feature type="transmembrane region" description="Helical" evidence="1">
    <location>
        <begin position="6"/>
        <end position="23"/>
    </location>
</feature>
<keyword evidence="1" id="KW-0472">Membrane</keyword>
<evidence type="ECO:0000313" key="2">
    <source>
        <dbReference type="EMBL" id="XCP94670.1"/>
    </source>
</evidence>
<dbReference type="RefSeq" id="WP_342553475.1">
    <property type="nucleotide sequence ID" value="NZ_CP159992.1"/>
</dbReference>
<name>A0AAU8NC94_9BACL</name>
<sequence length="61" mass="6946">MNITPVILIAAALFSYMFIYFMCKVVNPQASKRHVVWAGICFAILVVMLFSILLLLLLVER</sequence>
<organism evidence="2">
    <name type="scientific">Paenibacillus sp. AN1007</name>
    <dbReference type="NCBI Taxonomy" id="3151385"/>
    <lineage>
        <taxon>Bacteria</taxon>
        <taxon>Bacillati</taxon>
        <taxon>Bacillota</taxon>
        <taxon>Bacilli</taxon>
        <taxon>Bacillales</taxon>
        <taxon>Paenibacillaceae</taxon>
        <taxon>Paenibacillus</taxon>
    </lineage>
</organism>
<protein>
    <recommendedName>
        <fullName evidence="3">DUF2768 domain-containing protein</fullName>
    </recommendedName>
</protein>
<accession>A0AAU8NC94</accession>
<dbReference type="EMBL" id="CP159992">
    <property type="protein sequence ID" value="XCP94670.1"/>
    <property type="molecule type" value="Genomic_DNA"/>
</dbReference>
<dbReference type="AlphaFoldDB" id="A0AAU8NC94"/>
<proteinExistence type="predicted"/>
<evidence type="ECO:0000256" key="1">
    <source>
        <dbReference type="SAM" id="Phobius"/>
    </source>
</evidence>
<gene>
    <name evidence="2" type="ORF">ABXS70_26795</name>
</gene>
<evidence type="ECO:0008006" key="3">
    <source>
        <dbReference type="Google" id="ProtNLM"/>
    </source>
</evidence>
<keyword evidence="1" id="KW-0812">Transmembrane</keyword>
<feature type="transmembrane region" description="Helical" evidence="1">
    <location>
        <begin position="35"/>
        <end position="59"/>
    </location>
</feature>
<reference evidence="2" key="1">
    <citation type="submission" date="2024-05" db="EMBL/GenBank/DDBJ databases">
        <title>Draft genome assemblies of 36 bacteria isolated from hibernating arctic ground squirrels.</title>
        <authorList>
            <person name="McKee H."/>
            <person name="Mullen L."/>
            <person name="Drown D.M."/>
            <person name="Duddleston K.N."/>
        </authorList>
    </citation>
    <scope>NUCLEOTIDE SEQUENCE</scope>
    <source>
        <strain evidence="2">AN1007</strain>
    </source>
</reference>
<keyword evidence="1" id="KW-1133">Transmembrane helix</keyword>